<evidence type="ECO:0000313" key="8">
    <source>
        <dbReference type="Proteomes" id="UP000287830"/>
    </source>
</evidence>
<evidence type="ECO:0000256" key="5">
    <source>
        <dbReference type="SAM" id="Coils"/>
    </source>
</evidence>
<feature type="domain" description="HTH merR-type" evidence="6">
    <location>
        <begin position="66"/>
        <end position="134"/>
    </location>
</feature>
<reference evidence="7 8" key="1">
    <citation type="submission" date="2018-11" db="EMBL/GenBank/DDBJ databases">
        <title>Whole genome sequence of Streptomyces chrestomyceticus NBRC 13444(T).</title>
        <authorList>
            <person name="Komaki H."/>
            <person name="Tamura T."/>
        </authorList>
    </citation>
    <scope>NUCLEOTIDE SEQUENCE [LARGE SCALE GENOMIC DNA]</scope>
    <source>
        <strain evidence="7 8">NBRC 13444</strain>
    </source>
</reference>
<evidence type="ECO:0000259" key="6">
    <source>
        <dbReference type="PROSITE" id="PS50937"/>
    </source>
</evidence>
<dbReference type="EMBL" id="BHZC01000001">
    <property type="protein sequence ID" value="GCD35227.1"/>
    <property type="molecule type" value="Genomic_DNA"/>
</dbReference>
<dbReference type="PANTHER" id="PTHR30204">
    <property type="entry name" value="REDOX-CYCLING DRUG-SENSING TRANSCRIPTIONAL ACTIVATOR SOXR"/>
    <property type="match status" value="1"/>
</dbReference>
<dbReference type="InterPro" id="IPR009061">
    <property type="entry name" value="DNA-bd_dom_put_sf"/>
</dbReference>
<dbReference type="GO" id="GO:0003677">
    <property type="term" value="F:DNA binding"/>
    <property type="evidence" value="ECO:0007669"/>
    <property type="project" value="UniProtKB-KW"/>
</dbReference>
<protein>
    <submittedName>
        <fullName evidence="7">MerR family transcriptional regulator</fullName>
    </submittedName>
</protein>
<dbReference type="Gene3D" id="1.10.1660.10">
    <property type="match status" value="1"/>
</dbReference>
<keyword evidence="4" id="KW-0804">Transcription</keyword>
<gene>
    <name evidence="7" type="ORF">OEIGOIKO_02970</name>
</gene>
<dbReference type="PROSITE" id="PS50937">
    <property type="entry name" value="HTH_MERR_2"/>
    <property type="match status" value="1"/>
</dbReference>
<keyword evidence="5" id="KW-0175">Coiled coil</keyword>
<dbReference type="AlphaFoldDB" id="A0A7U9PWE7"/>
<organism evidence="7 8">
    <name type="scientific">Streptomyces chrestomyceticus JCM 4735</name>
    <dbReference type="NCBI Taxonomy" id="1306181"/>
    <lineage>
        <taxon>Bacteria</taxon>
        <taxon>Bacillati</taxon>
        <taxon>Actinomycetota</taxon>
        <taxon>Actinomycetes</taxon>
        <taxon>Kitasatosporales</taxon>
        <taxon>Streptomycetaceae</taxon>
        <taxon>Streptomyces</taxon>
    </lineage>
</organism>
<keyword evidence="2" id="KW-0805">Transcription regulation</keyword>
<evidence type="ECO:0000256" key="4">
    <source>
        <dbReference type="ARBA" id="ARBA00023163"/>
    </source>
</evidence>
<dbReference type="Proteomes" id="UP000287830">
    <property type="component" value="Unassembled WGS sequence"/>
</dbReference>
<dbReference type="GO" id="GO:0003700">
    <property type="term" value="F:DNA-binding transcription factor activity"/>
    <property type="evidence" value="ECO:0007669"/>
    <property type="project" value="InterPro"/>
</dbReference>
<dbReference type="Pfam" id="PF13411">
    <property type="entry name" value="MerR_1"/>
    <property type="match status" value="1"/>
</dbReference>
<keyword evidence="1" id="KW-0678">Repressor</keyword>
<keyword evidence="3" id="KW-0238">DNA-binding</keyword>
<dbReference type="InterPro" id="IPR000551">
    <property type="entry name" value="MerR-type_HTH_dom"/>
</dbReference>
<feature type="coiled-coil region" evidence="5">
    <location>
        <begin position="182"/>
        <end position="209"/>
    </location>
</feature>
<proteinExistence type="predicted"/>
<dbReference type="SUPFAM" id="SSF46955">
    <property type="entry name" value="Putative DNA-binding domain"/>
    <property type="match status" value="1"/>
</dbReference>
<name>A0A7U9PWE7_9ACTN</name>
<dbReference type="InterPro" id="IPR047057">
    <property type="entry name" value="MerR_fam"/>
</dbReference>
<evidence type="ECO:0000256" key="3">
    <source>
        <dbReference type="ARBA" id="ARBA00023125"/>
    </source>
</evidence>
<comment type="caution">
    <text evidence="7">The sequence shown here is derived from an EMBL/GenBank/DDBJ whole genome shotgun (WGS) entry which is preliminary data.</text>
</comment>
<sequence>MPCGSWSRGGIWGLCSWTCEGSYWGRGEWFFPWRGSVGVPRPTAYGLSEATYAAGHTDRAPAGEDRMRIGDAAAAAGMTARALRYYEEHGLVITRRTPSGHRVYEPEDVRKLRTVRELLDAGLTVGDIRSFAPLLDALPPEGIPELFFAQGGARDGDGEGAAGGMAGGPAALGAEQHCRTATEVARRRLADLDARIERLTRLRGRLARRLGEPAREPGRVAPYGRALRE</sequence>
<accession>A0A7U9PWE7</accession>
<dbReference type="PRINTS" id="PR00040">
    <property type="entry name" value="HTHMERR"/>
</dbReference>
<evidence type="ECO:0000313" key="7">
    <source>
        <dbReference type="EMBL" id="GCD35227.1"/>
    </source>
</evidence>
<dbReference type="PANTHER" id="PTHR30204:SF69">
    <property type="entry name" value="MERR-FAMILY TRANSCRIPTIONAL REGULATOR"/>
    <property type="match status" value="1"/>
</dbReference>
<evidence type="ECO:0000256" key="2">
    <source>
        <dbReference type="ARBA" id="ARBA00023015"/>
    </source>
</evidence>
<evidence type="ECO:0000256" key="1">
    <source>
        <dbReference type="ARBA" id="ARBA00022491"/>
    </source>
</evidence>
<dbReference type="SMART" id="SM00422">
    <property type="entry name" value="HTH_MERR"/>
    <property type="match status" value="1"/>
</dbReference>